<evidence type="ECO:0000259" key="7">
    <source>
        <dbReference type="Pfam" id="PF13847"/>
    </source>
</evidence>
<sequence>MDSESSNTLAKVALSYAYSVLVERRRTMATDCERPPDWAAASCLDNLRQYRDITNREVERVRRNLNGLSDDDKASLIRKPEEQVKAMEEVDADVSVQALMYVEPHTSLIPGLPHSPNRSLKPPDPQTPSRCHDAVAAAGSAMDEVGPDYSKSGCYEWLLPFADLQPVFEKLELERGLESSVVVVGCGTSDLSKDLHLALGFHQVLSIDNDEAVIRHMKARHRDLKGLTFVLGDLTVYSEVVVDGTADLVVDKSTLDCLLCSDAAAGLICCVYRMLRTEGFYVVISFHDTDFLVSLLSMAFDLVGLVDLQRRVGPPVRAVTLRKKVIQGAEEASPCTAVQQLREQLQAFEAGRLEAAPLLTLERKQALEAAWPRDETDARIPLSVDEAYSLLFKDAEKREYAKADFQSVPGLQKGLGILPSASDQSDLSDFRTTSQADAPAVAATLQLVEKLETLLRKESQTAEKGARGSGVNIPVGTKPVQTLLQTLVREWAAEGLQERKACFDKLLGALDSHLTKAGRVLVPACSLGRLPFEVSCRGHSVEACESRLLQWFGMELLRQNGQAEVLRPQPFALNTCNRLKFSDNHRVTAMPDVTIEEGRLPRQHFGEFITLYDRSDAKESFDCLLTSYALDLSPNVFRFVRTAAHVVRPGGVRSCRSPVRSVAHMARAGILVKLLGDVLGNALTGHYEKGKPTSEARTAERKKNCLDCIAKLLEAVVGPGDLLSSDVRAEFAAEAYAAWGTCKACIAAKQAKLPQKGNDFAKYNENEIEHDFTTSGPFRAFAHAIVNRQQKLDEGFFQALVERLKQFVGDPKLGDDDFQAMAIELNTIAALCAGVRAFCAATGYEAPPLPAKPNPCKPGRFLRVSDYSTGPLQTNRAIAWVPTLPASQLRTDVPQRFGIDASMWAFAGANPHGPTSKASAAPLTCWEFLKFMDVMYVPVQDAPRFLKVPGKDRTLNRGQLEVAAADYTSGKACNF</sequence>
<feature type="coiled-coil region" evidence="6">
    <location>
        <begin position="44"/>
        <end position="71"/>
    </location>
</feature>
<dbReference type="InterPro" id="IPR025714">
    <property type="entry name" value="Methyltranfer_dom"/>
</dbReference>
<keyword evidence="5" id="KW-0949">S-adenosyl-L-methionine</keyword>
<dbReference type="GO" id="GO:0030735">
    <property type="term" value="F:carnosine N-methyltransferase activity"/>
    <property type="evidence" value="ECO:0007669"/>
    <property type="project" value="UniProtKB-EC"/>
</dbReference>
<dbReference type="OrthoDB" id="978at2759"/>
<dbReference type="Pfam" id="PF07942">
    <property type="entry name" value="CARME"/>
    <property type="match status" value="1"/>
</dbReference>
<evidence type="ECO:0000256" key="6">
    <source>
        <dbReference type="SAM" id="Coils"/>
    </source>
</evidence>
<comment type="caution">
    <text evidence="8">The sequence shown here is derived from an EMBL/GenBank/DDBJ whole genome shotgun (WGS) entry which is preliminary data.</text>
</comment>
<dbReference type="SUPFAM" id="SSF53335">
    <property type="entry name" value="S-adenosyl-L-methionine-dependent methyltransferases"/>
    <property type="match status" value="2"/>
</dbReference>
<dbReference type="InterPro" id="IPR029063">
    <property type="entry name" value="SAM-dependent_MTases_sf"/>
</dbReference>
<dbReference type="InterPro" id="IPR012901">
    <property type="entry name" value="CARME"/>
</dbReference>
<dbReference type="SMART" id="SM01296">
    <property type="entry name" value="N2227"/>
    <property type="match status" value="1"/>
</dbReference>
<dbReference type="AlphaFoldDB" id="A0A1Q9DQT2"/>
<gene>
    <name evidence="8" type="ORF">AK812_SmicGene20124</name>
</gene>
<organism evidence="8 9">
    <name type="scientific">Symbiodinium microadriaticum</name>
    <name type="common">Dinoflagellate</name>
    <name type="synonym">Zooxanthella microadriatica</name>
    <dbReference type="NCBI Taxonomy" id="2951"/>
    <lineage>
        <taxon>Eukaryota</taxon>
        <taxon>Sar</taxon>
        <taxon>Alveolata</taxon>
        <taxon>Dinophyceae</taxon>
        <taxon>Suessiales</taxon>
        <taxon>Symbiodiniaceae</taxon>
        <taxon>Symbiodinium</taxon>
    </lineage>
</organism>
<reference evidence="8 9" key="1">
    <citation type="submission" date="2016-02" db="EMBL/GenBank/DDBJ databases">
        <title>Genome analysis of coral dinoflagellate symbionts highlights evolutionary adaptations to a symbiotic lifestyle.</title>
        <authorList>
            <person name="Aranda M."/>
            <person name="Li Y."/>
            <person name="Liew Y.J."/>
            <person name="Baumgarten S."/>
            <person name="Simakov O."/>
            <person name="Wilson M."/>
            <person name="Piel J."/>
            <person name="Ashoor H."/>
            <person name="Bougouffa S."/>
            <person name="Bajic V.B."/>
            <person name="Ryu T."/>
            <person name="Ravasi T."/>
            <person name="Bayer T."/>
            <person name="Micklem G."/>
            <person name="Kim H."/>
            <person name="Bhak J."/>
            <person name="Lajeunesse T.C."/>
            <person name="Voolstra C.R."/>
        </authorList>
    </citation>
    <scope>NUCLEOTIDE SEQUENCE [LARGE SCALE GENOMIC DNA]</scope>
    <source>
        <strain evidence="8 9">CCMP2467</strain>
    </source>
</reference>
<evidence type="ECO:0000256" key="4">
    <source>
        <dbReference type="ARBA" id="ARBA00022679"/>
    </source>
</evidence>
<protein>
    <recommendedName>
        <fullName evidence="2">carnosine N-methyltransferase</fullName>
        <ecNumber evidence="2">2.1.1.22</ecNumber>
    </recommendedName>
</protein>
<evidence type="ECO:0000256" key="2">
    <source>
        <dbReference type="ARBA" id="ARBA00012003"/>
    </source>
</evidence>
<evidence type="ECO:0000256" key="5">
    <source>
        <dbReference type="ARBA" id="ARBA00022691"/>
    </source>
</evidence>
<dbReference type="Proteomes" id="UP000186817">
    <property type="component" value="Unassembled WGS sequence"/>
</dbReference>
<keyword evidence="6" id="KW-0175">Coiled coil</keyword>
<keyword evidence="9" id="KW-1185">Reference proteome</keyword>
<keyword evidence="3" id="KW-0489">Methyltransferase</keyword>
<dbReference type="EC" id="2.1.1.22" evidence="2"/>
<dbReference type="Gene3D" id="3.40.50.150">
    <property type="entry name" value="Vaccinia Virus protein VP39"/>
    <property type="match status" value="1"/>
</dbReference>
<dbReference type="EMBL" id="LSRX01000429">
    <property type="protein sequence ID" value="OLP97540.1"/>
    <property type="molecule type" value="Genomic_DNA"/>
</dbReference>
<proteinExistence type="inferred from homology"/>
<dbReference type="PANTHER" id="PTHR12303">
    <property type="entry name" value="CARNOSINE N-METHYLTRANSFERASE"/>
    <property type="match status" value="1"/>
</dbReference>
<evidence type="ECO:0000256" key="3">
    <source>
        <dbReference type="ARBA" id="ARBA00022603"/>
    </source>
</evidence>
<evidence type="ECO:0000256" key="1">
    <source>
        <dbReference type="ARBA" id="ARBA00010086"/>
    </source>
</evidence>
<keyword evidence="4" id="KW-0808">Transferase</keyword>
<dbReference type="Pfam" id="PF13847">
    <property type="entry name" value="Methyltransf_31"/>
    <property type="match status" value="1"/>
</dbReference>
<comment type="similarity">
    <text evidence="1">Belongs to the carnosine N-methyltransferase family.</text>
</comment>
<dbReference type="PANTHER" id="PTHR12303:SF6">
    <property type="entry name" value="CARNOSINE N-METHYLTRANSFERASE"/>
    <property type="match status" value="1"/>
</dbReference>
<feature type="domain" description="Methyltransferase" evidence="7">
    <location>
        <begin position="184"/>
        <end position="287"/>
    </location>
</feature>
<evidence type="ECO:0000313" key="8">
    <source>
        <dbReference type="EMBL" id="OLP97540.1"/>
    </source>
</evidence>
<name>A0A1Q9DQT2_SYMMI</name>
<accession>A0A1Q9DQT2</accession>
<dbReference type="GO" id="GO:0032259">
    <property type="term" value="P:methylation"/>
    <property type="evidence" value="ECO:0007669"/>
    <property type="project" value="UniProtKB-KW"/>
</dbReference>
<evidence type="ECO:0000313" key="9">
    <source>
        <dbReference type="Proteomes" id="UP000186817"/>
    </source>
</evidence>